<evidence type="ECO:0000313" key="1">
    <source>
        <dbReference type="EMBL" id="KAH6652984.1"/>
    </source>
</evidence>
<accession>A0A9P8ZXG8</accession>
<dbReference type="GeneID" id="70125009"/>
<keyword evidence="2" id="KW-1185">Reference proteome</keyword>
<dbReference type="EMBL" id="JAGPXC010000005">
    <property type="protein sequence ID" value="KAH6652984.1"/>
    <property type="molecule type" value="Genomic_DNA"/>
</dbReference>
<dbReference type="OrthoDB" id="2013972at2759"/>
<sequence length="307" mass="34158">MLVMRSTLRPILRPASLLTATACGVAITSTLLPIRKERSMSWSQPLQQHKSWPSTAYEPRYASWPYLESDFARQDPSSDADFYSSPRFVTHIDDAAISTLREYYATALPRKGTILDICTSWISHYPKDVEAAVSRGDIKVIGMGMNRAELDANKVLNHGRVLADLNQKPDLVLALKDAGVETPTAEKEQLDASTMVVSIDYLTKPVEVLKSLREVTRDGGRVHLVVSNRCFPTKVIARWSKVDEEERLLMVGDFLHFAGWKGIEILELSNGKVDNSPEEGQGGGLHGLINFLGLNSRDPLWVVRGVK</sequence>
<dbReference type="RefSeq" id="XP_045957261.1">
    <property type="nucleotide sequence ID" value="XM_046096116.1"/>
</dbReference>
<dbReference type="PANTHER" id="PTHR43036:SF2">
    <property type="entry name" value="OS04G0481300 PROTEIN"/>
    <property type="match status" value="1"/>
</dbReference>
<evidence type="ECO:0008006" key="3">
    <source>
        <dbReference type="Google" id="ProtNLM"/>
    </source>
</evidence>
<dbReference type="Gene3D" id="3.40.50.150">
    <property type="entry name" value="Vaccinia Virus protein VP39"/>
    <property type="match status" value="1"/>
</dbReference>
<dbReference type="PANTHER" id="PTHR43036">
    <property type="entry name" value="OSJNBB0011N17.9 PROTEIN"/>
    <property type="match status" value="1"/>
</dbReference>
<dbReference type="Proteomes" id="UP000758603">
    <property type="component" value="Unassembled WGS sequence"/>
</dbReference>
<comment type="caution">
    <text evidence="1">The sequence shown here is derived from an EMBL/GenBank/DDBJ whole genome shotgun (WGS) entry which is preliminary data.</text>
</comment>
<evidence type="ECO:0000313" key="2">
    <source>
        <dbReference type="Proteomes" id="UP000758603"/>
    </source>
</evidence>
<gene>
    <name evidence="1" type="ORF">BKA67DRAFT_306860</name>
</gene>
<proteinExistence type="predicted"/>
<name>A0A9P8ZXG8_9PEZI</name>
<reference evidence="1" key="1">
    <citation type="journal article" date="2021" name="Nat. Commun.">
        <title>Genetic determinants of endophytism in the Arabidopsis root mycobiome.</title>
        <authorList>
            <person name="Mesny F."/>
            <person name="Miyauchi S."/>
            <person name="Thiergart T."/>
            <person name="Pickel B."/>
            <person name="Atanasova L."/>
            <person name="Karlsson M."/>
            <person name="Huettel B."/>
            <person name="Barry K.W."/>
            <person name="Haridas S."/>
            <person name="Chen C."/>
            <person name="Bauer D."/>
            <person name="Andreopoulos W."/>
            <person name="Pangilinan J."/>
            <person name="LaButti K."/>
            <person name="Riley R."/>
            <person name="Lipzen A."/>
            <person name="Clum A."/>
            <person name="Drula E."/>
            <person name="Henrissat B."/>
            <person name="Kohler A."/>
            <person name="Grigoriev I.V."/>
            <person name="Martin F.M."/>
            <person name="Hacquard S."/>
        </authorList>
    </citation>
    <scope>NUCLEOTIDE SEQUENCE</scope>
    <source>
        <strain evidence="1">MPI-SDFR-AT-0073</strain>
    </source>
</reference>
<dbReference type="SUPFAM" id="SSF53335">
    <property type="entry name" value="S-adenosyl-L-methionine-dependent methyltransferases"/>
    <property type="match status" value="1"/>
</dbReference>
<dbReference type="AlphaFoldDB" id="A0A9P8ZXG8"/>
<dbReference type="InterPro" id="IPR029063">
    <property type="entry name" value="SAM-dependent_MTases_sf"/>
</dbReference>
<organism evidence="1 2">
    <name type="scientific">Truncatella angustata</name>
    <dbReference type="NCBI Taxonomy" id="152316"/>
    <lineage>
        <taxon>Eukaryota</taxon>
        <taxon>Fungi</taxon>
        <taxon>Dikarya</taxon>
        <taxon>Ascomycota</taxon>
        <taxon>Pezizomycotina</taxon>
        <taxon>Sordariomycetes</taxon>
        <taxon>Xylariomycetidae</taxon>
        <taxon>Amphisphaeriales</taxon>
        <taxon>Sporocadaceae</taxon>
        <taxon>Truncatella</taxon>
    </lineage>
</organism>
<protein>
    <recommendedName>
        <fullName evidence="3">S-adenosyl-L-methionine-dependent methyltransferase</fullName>
    </recommendedName>
</protein>